<accession>A0AAW2F922</accession>
<dbReference type="AlphaFoldDB" id="A0AAW2F922"/>
<proteinExistence type="predicted"/>
<evidence type="ECO:0000313" key="2">
    <source>
        <dbReference type="EMBL" id="KAL0110427.1"/>
    </source>
</evidence>
<sequence length="113" mass="13702">MFLLPAAAPCRPFYLKTVYLSSKYLKLFYAFPDYCSLILLHQIITFSMQDFLFWFSSLMIFYQVVYFFNRWRKFFASINGICNILQIRLSFGPLFQTFFLFSQIIFENLIFLR</sequence>
<keyword evidence="1" id="KW-0472">Membrane</keyword>
<evidence type="ECO:0000256" key="1">
    <source>
        <dbReference type="SAM" id="Phobius"/>
    </source>
</evidence>
<gene>
    <name evidence="2" type="ORF">PUN28_013803</name>
</gene>
<organism evidence="2 3">
    <name type="scientific">Cardiocondyla obscurior</name>
    <dbReference type="NCBI Taxonomy" id="286306"/>
    <lineage>
        <taxon>Eukaryota</taxon>
        <taxon>Metazoa</taxon>
        <taxon>Ecdysozoa</taxon>
        <taxon>Arthropoda</taxon>
        <taxon>Hexapoda</taxon>
        <taxon>Insecta</taxon>
        <taxon>Pterygota</taxon>
        <taxon>Neoptera</taxon>
        <taxon>Endopterygota</taxon>
        <taxon>Hymenoptera</taxon>
        <taxon>Apocrita</taxon>
        <taxon>Aculeata</taxon>
        <taxon>Formicoidea</taxon>
        <taxon>Formicidae</taxon>
        <taxon>Myrmicinae</taxon>
        <taxon>Cardiocondyla</taxon>
    </lineage>
</organism>
<reference evidence="2 3" key="1">
    <citation type="submission" date="2023-03" db="EMBL/GenBank/DDBJ databases">
        <title>High recombination rates correlate with genetic variation in Cardiocondyla obscurior ants.</title>
        <authorList>
            <person name="Errbii M."/>
        </authorList>
    </citation>
    <scope>NUCLEOTIDE SEQUENCE [LARGE SCALE GENOMIC DNA]</scope>
    <source>
        <strain evidence="2">Alpha-2009</strain>
        <tissue evidence="2">Whole body</tissue>
    </source>
</reference>
<keyword evidence="3" id="KW-1185">Reference proteome</keyword>
<feature type="transmembrane region" description="Helical" evidence="1">
    <location>
        <begin position="89"/>
        <end position="111"/>
    </location>
</feature>
<evidence type="ECO:0000313" key="3">
    <source>
        <dbReference type="Proteomes" id="UP001430953"/>
    </source>
</evidence>
<feature type="transmembrane region" description="Helical" evidence="1">
    <location>
        <begin position="51"/>
        <end position="68"/>
    </location>
</feature>
<comment type="caution">
    <text evidence="2">The sequence shown here is derived from an EMBL/GenBank/DDBJ whole genome shotgun (WGS) entry which is preliminary data.</text>
</comment>
<name>A0AAW2F922_9HYME</name>
<keyword evidence="1" id="KW-1133">Transmembrane helix</keyword>
<feature type="transmembrane region" description="Helical" evidence="1">
    <location>
        <begin position="27"/>
        <end position="45"/>
    </location>
</feature>
<protein>
    <submittedName>
        <fullName evidence="2">Uncharacterized protein</fullName>
    </submittedName>
</protein>
<keyword evidence="1" id="KW-0812">Transmembrane</keyword>
<dbReference type="Proteomes" id="UP001430953">
    <property type="component" value="Unassembled WGS sequence"/>
</dbReference>
<dbReference type="EMBL" id="JADYXP020000014">
    <property type="protein sequence ID" value="KAL0110427.1"/>
    <property type="molecule type" value="Genomic_DNA"/>
</dbReference>